<dbReference type="EMBL" id="NMUH01001012">
    <property type="protein sequence ID" value="MQL87878.1"/>
    <property type="molecule type" value="Genomic_DNA"/>
</dbReference>
<evidence type="ECO:0000313" key="3">
    <source>
        <dbReference type="Proteomes" id="UP000652761"/>
    </source>
</evidence>
<proteinExistence type="predicted"/>
<evidence type="ECO:0000256" key="1">
    <source>
        <dbReference type="SAM" id="MobiDB-lite"/>
    </source>
</evidence>
<keyword evidence="3" id="KW-1185">Reference proteome</keyword>
<organism evidence="2 3">
    <name type="scientific">Colocasia esculenta</name>
    <name type="common">Wild taro</name>
    <name type="synonym">Arum esculentum</name>
    <dbReference type="NCBI Taxonomy" id="4460"/>
    <lineage>
        <taxon>Eukaryota</taxon>
        <taxon>Viridiplantae</taxon>
        <taxon>Streptophyta</taxon>
        <taxon>Embryophyta</taxon>
        <taxon>Tracheophyta</taxon>
        <taxon>Spermatophyta</taxon>
        <taxon>Magnoliopsida</taxon>
        <taxon>Liliopsida</taxon>
        <taxon>Araceae</taxon>
        <taxon>Aroideae</taxon>
        <taxon>Colocasieae</taxon>
        <taxon>Colocasia</taxon>
    </lineage>
</organism>
<accession>A0A843UWE2</accession>
<protein>
    <submittedName>
        <fullName evidence="2">Uncharacterized protein</fullName>
    </submittedName>
</protein>
<dbReference type="AlphaFoldDB" id="A0A843UWE2"/>
<name>A0A843UWE2_COLES</name>
<feature type="non-terminal residue" evidence="2">
    <location>
        <position position="128"/>
    </location>
</feature>
<feature type="region of interest" description="Disordered" evidence="1">
    <location>
        <begin position="1"/>
        <end position="24"/>
    </location>
</feature>
<comment type="caution">
    <text evidence="2">The sequence shown here is derived from an EMBL/GenBank/DDBJ whole genome shotgun (WGS) entry which is preliminary data.</text>
</comment>
<dbReference type="Proteomes" id="UP000652761">
    <property type="component" value="Unassembled WGS sequence"/>
</dbReference>
<gene>
    <name evidence="2" type="ORF">Taro_020429</name>
</gene>
<sequence length="128" mass="14105">MINETNPHIHNGGERRRKGRENFSCPQLARPVGPLLTIHSKKGEIYASIFIKILTLIISYEGTPYSVKILRGGTSKVPGRRKANPKLLEMAVTYGPLVVNNHARFGYLATPIVFGDFPAVVGSPYFLG</sequence>
<evidence type="ECO:0000313" key="2">
    <source>
        <dbReference type="EMBL" id="MQL87878.1"/>
    </source>
</evidence>
<reference evidence="2" key="1">
    <citation type="submission" date="2017-07" db="EMBL/GenBank/DDBJ databases">
        <title>Taro Niue Genome Assembly and Annotation.</title>
        <authorList>
            <person name="Atibalentja N."/>
            <person name="Keating K."/>
            <person name="Fields C.J."/>
        </authorList>
    </citation>
    <scope>NUCLEOTIDE SEQUENCE</scope>
    <source>
        <strain evidence="2">Niue_2</strain>
        <tissue evidence="2">Leaf</tissue>
    </source>
</reference>
<dbReference type="OrthoDB" id="21595at2759"/>